<accession>A0ABT7QSS4</accession>
<evidence type="ECO:0000256" key="1">
    <source>
        <dbReference type="SAM" id="Phobius"/>
    </source>
</evidence>
<dbReference type="Proteomes" id="UP001169066">
    <property type="component" value="Unassembled WGS sequence"/>
</dbReference>
<reference evidence="2" key="1">
    <citation type="submission" date="2023-01" db="EMBL/GenBank/DDBJ databases">
        <title>Sulfurovum sp. XTW-4 genome assembly.</title>
        <authorList>
            <person name="Wang J."/>
        </authorList>
    </citation>
    <scope>NUCLEOTIDE SEQUENCE</scope>
    <source>
        <strain evidence="2">XTW-4</strain>
    </source>
</reference>
<proteinExistence type="predicted"/>
<keyword evidence="1" id="KW-1133">Transmembrane helix</keyword>
<dbReference type="RefSeq" id="WP_289402054.1">
    <property type="nucleotide sequence ID" value="NZ_JAQIBC010000005.1"/>
</dbReference>
<name>A0ABT7QSS4_9BACT</name>
<keyword evidence="1" id="KW-0812">Transmembrane</keyword>
<feature type="transmembrane region" description="Helical" evidence="1">
    <location>
        <begin position="71"/>
        <end position="96"/>
    </location>
</feature>
<keyword evidence="1" id="KW-0472">Membrane</keyword>
<evidence type="ECO:0000313" key="3">
    <source>
        <dbReference type="Proteomes" id="UP001169066"/>
    </source>
</evidence>
<comment type="caution">
    <text evidence="2">The sequence shown here is derived from an EMBL/GenBank/DDBJ whole genome shotgun (WGS) entry which is preliminary data.</text>
</comment>
<keyword evidence="3" id="KW-1185">Reference proteome</keyword>
<sequence>MGKTLIIIGLGIAYLCWITRRGYDYIGQKSIENGAERLEEKTKHTREQLQNNEKVTVIERLHLWNFYASRFVYSSLIYGTYAGLILSIIGIILLIIK</sequence>
<protein>
    <submittedName>
        <fullName evidence="2">Uncharacterized protein</fullName>
    </submittedName>
</protein>
<organism evidence="2 3">
    <name type="scientific">Sulfurovum xiamenensis</name>
    <dbReference type="NCBI Taxonomy" id="3019066"/>
    <lineage>
        <taxon>Bacteria</taxon>
        <taxon>Pseudomonadati</taxon>
        <taxon>Campylobacterota</taxon>
        <taxon>Epsilonproteobacteria</taxon>
        <taxon>Campylobacterales</taxon>
        <taxon>Sulfurovaceae</taxon>
        <taxon>Sulfurovum</taxon>
    </lineage>
</organism>
<gene>
    <name evidence="2" type="ORF">PF327_07895</name>
</gene>
<dbReference type="EMBL" id="JAQIBC010000005">
    <property type="protein sequence ID" value="MDM5264111.1"/>
    <property type="molecule type" value="Genomic_DNA"/>
</dbReference>
<evidence type="ECO:0000313" key="2">
    <source>
        <dbReference type="EMBL" id="MDM5264111.1"/>
    </source>
</evidence>